<accession>B1I1G1</accession>
<gene>
    <name evidence="8" type="primary">fhs</name>
    <name evidence="9" type="ordered locus">Daud_0118</name>
</gene>
<evidence type="ECO:0000313" key="10">
    <source>
        <dbReference type="Proteomes" id="UP000008544"/>
    </source>
</evidence>
<dbReference type="PROSITE" id="PS00721">
    <property type="entry name" value="FTHFS_1"/>
    <property type="match status" value="1"/>
</dbReference>
<evidence type="ECO:0000256" key="5">
    <source>
        <dbReference type="ARBA" id="ARBA00022840"/>
    </source>
</evidence>
<dbReference type="GO" id="GO:0004329">
    <property type="term" value="F:formate-tetrahydrofolate ligase activity"/>
    <property type="evidence" value="ECO:0007669"/>
    <property type="project" value="UniProtKB-UniRule"/>
</dbReference>
<comment type="pathway">
    <text evidence="1 8">One-carbon metabolism; tetrahydrofolate interconversion.</text>
</comment>
<dbReference type="eggNOG" id="COG2759">
    <property type="taxonomic scope" value="Bacteria"/>
</dbReference>
<keyword evidence="5 8" id="KW-0067">ATP-binding</keyword>
<evidence type="ECO:0000256" key="2">
    <source>
        <dbReference type="ARBA" id="ARBA00022563"/>
    </source>
</evidence>
<reference evidence="10" key="1">
    <citation type="submission" date="2007-10" db="EMBL/GenBank/DDBJ databases">
        <title>Complete sequence of chromosome of Desulforudis audaxviator MP104C.</title>
        <authorList>
            <person name="Copeland A."/>
            <person name="Lucas S."/>
            <person name="Lapidus A."/>
            <person name="Barry K."/>
            <person name="Glavina del Rio T."/>
            <person name="Dalin E."/>
            <person name="Tice H."/>
            <person name="Bruce D."/>
            <person name="Pitluck S."/>
            <person name="Lowry S.R."/>
            <person name="Larimer F."/>
            <person name="Land M.L."/>
            <person name="Hauser L."/>
            <person name="Kyrpides N."/>
            <person name="Ivanova N.N."/>
            <person name="Richardson P."/>
        </authorList>
    </citation>
    <scope>NUCLEOTIDE SEQUENCE [LARGE SCALE GENOMIC DNA]</scope>
    <source>
        <strain evidence="10">MP104C</strain>
    </source>
</reference>
<evidence type="ECO:0000256" key="1">
    <source>
        <dbReference type="ARBA" id="ARBA00004777"/>
    </source>
</evidence>
<dbReference type="Gene3D" id="3.40.50.300">
    <property type="entry name" value="P-loop containing nucleotide triphosphate hydrolases"/>
    <property type="match status" value="1"/>
</dbReference>
<dbReference type="Gene3D" id="3.10.410.10">
    <property type="entry name" value="Formyltetrahydrofolate synthetase, domain 3"/>
    <property type="match status" value="1"/>
</dbReference>
<dbReference type="InterPro" id="IPR020628">
    <property type="entry name" value="Formate_THF_ligase_CS"/>
</dbReference>
<evidence type="ECO:0000256" key="4">
    <source>
        <dbReference type="ARBA" id="ARBA00022741"/>
    </source>
</evidence>
<dbReference type="STRING" id="477974.Daud_0118"/>
<dbReference type="HOGENOM" id="CLU_003601_3_3_9"/>
<keyword evidence="2 8" id="KW-0554">One-carbon metabolism</keyword>
<protein>
    <recommendedName>
        <fullName evidence="8">Formate--tetrahydrofolate ligase</fullName>
        <ecNumber evidence="8">6.3.4.3</ecNumber>
    </recommendedName>
    <alternativeName>
        <fullName evidence="8">Formyltetrahydrofolate synthetase</fullName>
        <shortName evidence="8">FHS</shortName>
        <shortName evidence="8">FTHFS</shortName>
    </alternativeName>
</protein>
<dbReference type="FunFam" id="3.30.1510.10:FF:000001">
    <property type="entry name" value="Formate--tetrahydrofolate ligase"/>
    <property type="match status" value="1"/>
</dbReference>
<dbReference type="AlphaFoldDB" id="B1I1G1"/>
<sequence>MLSDIEIAQRAKLKPIIEVARDLGLAEEDLELYGKYKAKVDNGLWERLRDRPPGKLIFTTAITPTPAGEGKTCTAIGLTQALGRLGKKVTVCLREPSMGPTFGVKGGAAGGGYSQVLPMEDINLHFTGDIHAVTAAHNVLAAVVDNHIFQGNSLNIDPKRVLWRRVVDVNDRQLRNVVCGLGNRVDGIPRESGFDITVASEIMALLCLAEGLQDFKERVGNVLVAYTRDGRPVFARDLKVAGALAVIMKDALKPNLVQTVEGQPAFVHGGPFANIAHGNNSILATRLALRLADYVVTEGGFGSDLGAEKFFDIVCGYGGFQPDAVVLVATVRALKMHGGLPLADVTRPDVEALGAGLANLDAHIDNVTGNFNLPVVVAVNRFPTDAEVELNLIREHCLARGIPVAVSEVVARGGEGGLELAEKVLAILARAPRGFRPLYDWNLPIREKIDILARRVYGADGVVFTDQAQADIETFTRLGFDKLPICMAKTQSSLSDNPRLLGRPKGWLLTVREVRASVGSGFLVALAGKIMTMPGLPQVPAAEKVDIDPAGNVVGLF</sequence>
<keyword evidence="3 8" id="KW-0436">Ligase</keyword>
<evidence type="ECO:0000256" key="6">
    <source>
        <dbReference type="ARBA" id="ARBA00049033"/>
    </source>
</evidence>
<dbReference type="PROSITE" id="PS00722">
    <property type="entry name" value="FTHFS_2"/>
    <property type="match status" value="1"/>
</dbReference>
<dbReference type="Proteomes" id="UP000008544">
    <property type="component" value="Chromosome"/>
</dbReference>
<reference evidence="9 10" key="2">
    <citation type="journal article" date="2008" name="Science">
        <title>Environmental genomics reveals a single-species ecosystem deep within Earth.</title>
        <authorList>
            <person name="Chivian D."/>
            <person name="Brodie E.L."/>
            <person name="Alm E.J."/>
            <person name="Culley D.E."/>
            <person name="Dehal P.S."/>
            <person name="Desantis T.Z."/>
            <person name="Gihring T.M."/>
            <person name="Lapidus A."/>
            <person name="Lin L.H."/>
            <person name="Lowry S.R."/>
            <person name="Moser D.P."/>
            <person name="Richardson P.M."/>
            <person name="Southam G."/>
            <person name="Wanger G."/>
            <person name="Pratt L.M."/>
            <person name="Andersen G.L."/>
            <person name="Hazen T.C."/>
            <person name="Brockman F.J."/>
            <person name="Arkin A.P."/>
            <person name="Onstott T.C."/>
        </authorList>
    </citation>
    <scope>NUCLEOTIDE SEQUENCE [LARGE SCALE GENOMIC DNA]</scope>
    <source>
        <strain evidence="9 10">MP104C</strain>
    </source>
</reference>
<organism evidence="9 10">
    <name type="scientific">Desulforudis audaxviator (strain MP104C)</name>
    <dbReference type="NCBI Taxonomy" id="477974"/>
    <lineage>
        <taxon>Bacteria</taxon>
        <taxon>Bacillati</taxon>
        <taxon>Bacillota</taxon>
        <taxon>Clostridia</taxon>
        <taxon>Thermoanaerobacterales</taxon>
        <taxon>Candidatus Desulforudaceae</taxon>
        <taxon>Candidatus Desulforudis</taxon>
    </lineage>
</organism>
<proteinExistence type="inferred from homology"/>
<comment type="catalytic activity">
    <reaction evidence="6 8">
        <text>(6S)-5,6,7,8-tetrahydrofolate + formate + ATP = (6R)-10-formyltetrahydrofolate + ADP + phosphate</text>
        <dbReference type="Rhea" id="RHEA:20221"/>
        <dbReference type="ChEBI" id="CHEBI:15740"/>
        <dbReference type="ChEBI" id="CHEBI:30616"/>
        <dbReference type="ChEBI" id="CHEBI:43474"/>
        <dbReference type="ChEBI" id="CHEBI:57453"/>
        <dbReference type="ChEBI" id="CHEBI:195366"/>
        <dbReference type="ChEBI" id="CHEBI:456216"/>
        <dbReference type="EC" id="6.3.4.3"/>
    </reaction>
</comment>
<dbReference type="CDD" id="cd00477">
    <property type="entry name" value="FTHFS"/>
    <property type="match status" value="1"/>
</dbReference>
<dbReference type="RefSeq" id="WP_012301280.1">
    <property type="nucleotide sequence ID" value="NC_010424.1"/>
</dbReference>
<evidence type="ECO:0000256" key="8">
    <source>
        <dbReference type="HAMAP-Rule" id="MF_01543"/>
    </source>
</evidence>
<dbReference type="GO" id="GO:0035999">
    <property type="term" value="P:tetrahydrofolate interconversion"/>
    <property type="evidence" value="ECO:0007669"/>
    <property type="project" value="UniProtKB-UniRule"/>
</dbReference>
<evidence type="ECO:0000256" key="3">
    <source>
        <dbReference type="ARBA" id="ARBA00022598"/>
    </source>
</evidence>
<dbReference type="FunFam" id="3.10.410.10:FF:000001">
    <property type="entry name" value="Putative formate--tetrahydrofolate ligase"/>
    <property type="match status" value="1"/>
</dbReference>
<dbReference type="SUPFAM" id="SSF52540">
    <property type="entry name" value="P-loop containing nucleoside triphosphate hydrolases"/>
    <property type="match status" value="1"/>
</dbReference>
<dbReference type="InterPro" id="IPR027417">
    <property type="entry name" value="P-loop_NTPase"/>
</dbReference>
<dbReference type="InterPro" id="IPR000559">
    <property type="entry name" value="Formate_THF_ligase"/>
</dbReference>
<name>B1I1G1_DESAP</name>
<keyword evidence="10" id="KW-1185">Reference proteome</keyword>
<evidence type="ECO:0000256" key="7">
    <source>
        <dbReference type="ARBA" id="ARBA00061363"/>
    </source>
</evidence>
<feature type="binding site" evidence="8">
    <location>
        <begin position="65"/>
        <end position="72"/>
    </location>
    <ligand>
        <name>ATP</name>
        <dbReference type="ChEBI" id="CHEBI:30616"/>
    </ligand>
</feature>
<dbReference type="EMBL" id="CP000860">
    <property type="protein sequence ID" value="ACA58686.1"/>
    <property type="molecule type" value="Genomic_DNA"/>
</dbReference>
<evidence type="ECO:0000313" key="9">
    <source>
        <dbReference type="EMBL" id="ACA58686.1"/>
    </source>
</evidence>
<dbReference type="HAMAP" id="MF_01543">
    <property type="entry name" value="FTHFS"/>
    <property type="match status" value="1"/>
</dbReference>
<dbReference type="Pfam" id="PF01268">
    <property type="entry name" value="FTHFS"/>
    <property type="match status" value="1"/>
</dbReference>
<dbReference type="EC" id="6.3.4.3" evidence="8"/>
<dbReference type="KEGG" id="dau:Daud_0118"/>
<comment type="similarity">
    <text evidence="7 8">Belongs to the formate--tetrahydrofolate ligase family.</text>
</comment>
<dbReference type="OrthoDB" id="9761733at2"/>
<dbReference type="UniPathway" id="UPA00193"/>
<dbReference type="NCBIfam" id="NF010030">
    <property type="entry name" value="PRK13505.1"/>
    <property type="match status" value="1"/>
</dbReference>
<keyword evidence="4 8" id="KW-0547">Nucleotide-binding</keyword>
<dbReference type="Gene3D" id="3.30.1510.10">
    <property type="entry name" value="Domain 2, N(10)-formyltetrahydrofolate synthetase"/>
    <property type="match status" value="1"/>
</dbReference>
<dbReference type="GO" id="GO:0005524">
    <property type="term" value="F:ATP binding"/>
    <property type="evidence" value="ECO:0007669"/>
    <property type="project" value="UniProtKB-UniRule"/>
</dbReference>